<dbReference type="InterPro" id="IPR051590">
    <property type="entry name" value="Replication_Regulatory_Kinase"/>
</dbReference>
<evidence type="ECO:0000256" key="3">
    <source>
        <dbReference type="ARBA" id="ARBA00022833"/>
    </source>
</evidence>
<dbReference type="GO" id="GO:0008270">
    <property type="term" value="F:zinc ion binding"/>
    <property type="evidence" value="ECO:0007669"/>
    <property type="project" value="UniProtKB-KW"/>
</dbReference>
<reference evidence="6" key="1">
    <citation type="journal article" date="2012" name="PLoS Negl. Trop. Dis.">
        <title>A systematically improved high quality genome and transcriptome of the human blood fluke Schistosoma mansoni.</title>
        <authorList>
            <person name="Protasio A.V."/>
            <person name="Tsai I.J."/>
            <person name="Babbage A."/>
            <person name="Nichol S."/>
            <person name="Hunt M."/>
            <person name="Aslett M.A."/>
            <person name="De Silva N."/>
            <person name="Velarde G.S."/>
            <person name="Anderson T.J."/>
            <person name="Clark R.C."/>
            <person name="Davidson C."/>
            <person name="Dillon G.P."/>
            <person name="Holroyd N.E."/>
            <person name="LoVerde P.T."/>
            <person name="Lloyd C."/>
            <person name="McQuillan J."/>
            <person name="Oliveira G."/>
            <person name="Otto T.D."/>
            <person name="Parker-Manuel S.J."/>
            <person name="Quail M.A."/>
            <person name="Wilson R.A."/>
            <person name="Zerlotini A."/>
            <person name="Dunne D.W."/>
            <person name="Berriman M."/>
        </authorList>
    </citation>
    <scope>NUCLEOTIDE SEQUENCE [LARGE SCALE GENOMIC DNA]</scope>
    <source>
        <strain evidence="6">Puerto Rican</strain>
    </source>
</reference>
<dbReference type="InParanoid" id="A0A3Q0KI59"/>
<dbReference type="WBParaSite" id="Smp_078700.1">
    <property type="protein sequence ID" value="Smp_078700.1"/>
    <property type="gene ID" value="Smp_078700"/>
</dbReference>
<dbReference type="AlphaFoldDB" id="A0A3Q0KI59"/>
<dbReference type="InterPro" id="IPR038545">
    <property type="entry name" value="Znf_DBF_sf"/>
</dbReference>
<feature type="domain" description="DBF4-type" evidence="5">
    <location>
        <begin position="448"/>
        <end position="497"/>
    </location>
</feature>
<dbReference type="PROSITE" id="PS51265">
    <property type="entry name" value="ZF_DBF4"/>
    <property type="match status" value="1"/>
</dbReference>
<dbReference type="GO" id="GO:0031431">
    <property type="term" value="C:Dbf4-dependent protein kinase complex"/>
    <property type="evidence" value="ECO:0007669"/>
    <property type="project" value="TreeGrafter"/>
</dbReference>
<dbReference type="GO" id="GO:0003676">
    <property type="term" value="F:nucleic acid binding"/>
    <property type="evidence" value="ECO:0007669"/>
    <property type="project" value="InterPro"/>
</dbReference>
<dbReference type="SMART" id="SM00586">
    <property type="entry name" value="ZnF_DBF"/>
    <property type="match status" value="1"/>
</dbReference>
<reference evidence="7" key="2">
    <citation type="submission" date="2018-12" db="UniProtKB">
        <authorList>
            <consortium name="WormBaseParasite"/>
        </authorList>
    </citation>
    <scope>IDENTIFICATION</scope>
    <source>
        <strain evidence="7">Puerto Rican</strain>
    </source>
</reference>
<dbReference type="FunFam" id="6.10.250.3410:FF:000001">
    <property type="entry name" value="Protein DBF4 homolog A"/>
    <property type="match status" value="1"/>
</dbReference>
<dbReference type="STRING" id="6183.A0A3Q0KI59"/>
<dbReference type="InterPro" id="IPR006572">
    <property type="entry name" value="Znf_DBF"/>
</dbReference>
<evidence type="ECO:0000259" key="5">
    <source>
        <dbReference type="PROSITE" id="PS51265"/>
    </source>
</evidence>
<organism evidence="6 7">
    <name type="scientific">Schistosoma mansoni</name>
    <name type="common">Blood fluke</name>
    <dbReference type="NCBI Taxonomy" id="6183"/>
    <lineage>
        <taxon>Eukaryota</taxon>
        <taxon>Metazoa</taxon>
        <taxon>Spiralia</taxon>
        <taxon>Lophotrochozoa</taxon>
        <taxon>Platyhelminthes</taxon>
        <taxon>Trematoda</taxon>
        <taxon>Digenea</taxon>
        <taxon>Strigeidida</taxon>
        <taxon>Schistosomatoidea</taxon>
        <taxon>Schistosomatidae</taxon>
        <taxon>Schistosoma</taxon>
    </lineage>
</organism>
<keyword evidence="3" id="KW-0862">Zinc</keyword>
<evidence type="ECO:0000256" key="1">
    <source>
        <dbReference type="ARBA" id="ARBA00022723"/>
    </source>
</evidence>
<name>A0A3Q0KI59_SCHMA</name>
<dbReference type="GO" id="GO:0010571">
    <property type="term" value="P:positive regulation of nuclear cell cycle DNA replication"/>
    <property type="evidence" value="ECO:0007669"/>
    <property type="project" value="TreeGrafter"/>
</dbReference>
<protein>
    <submittedName>
        <fullName evidence="7">DBF4-type domain-containing protein</fullName>
    </submittedName>
</protein>
<keyword evidence="1" id="KW-0479">Metal-binding</keyword>
<evidence type="ECO:0000256" key="4">
    <source>
        <dbReference type="PROSITE-ProRule" id="PRU00600"/>
    </source>
</evidence>
<evidence type="ECO:0000313" key="7">
    <source>
        <dbReference type="WBParaSite" id="Smp_078700.1"/>
    </source>
</evidence>
<keyword evidence="6" id="KW-1185">Reference proteome</keyword>
<dbReference type="GO" id="GO:1901987">
    <property type="term" value="P:regulation of cell cycle phase transition"/>
    <property type="evidence" value="ECO:0007669"/>
    <property type="project" value="TreeGrafter"/>
</dbReference>
<accession>A0A3Q0KI59</accession>
<keyword evidence="2 4" id="KW-0863">Zinc-finger</keyword>
<proteinExistence type="predicted"/>
<dbReference type="GO" id="GO:0043539">
    <property type="term" value="F:protein serine/threonine kinase activator activity"/>
    <property type="evidence" value="ECO:0007669"/>
    <property type="project" value="TreeGrafter"/>
</dbReference>
<dbReference type="Gene3D" id="6.10.250.3410">
    <property type="entry name" value="DBF zinc finger"/>
    <property type="match status" value="1"/>
</dbReference>
<dbReference type="PANTHER" id="PTHR15375">
    <property type="entry name" value="ACTIVATOR OF S-PHASE KINASE-RELATED"/>
    <property type="match status" value="1"/>
</dbReference>
<evidence type="ECO:0000256" key="2">
    <source>
        <dbReference type="ARBA" id="ARBA00022771"/>
    </source>
</evidence>
<dbReference type="Pfam" id="PF07535">
    <property type="entry name" value="zf-DBF"/>
    <property type="match status" value="1"/>
</dbReference>
<sequence length="643" mass="70775">MGDCDYSCERKLMSSHSTFGLPPVKSDSSLVDDKTGVERISKAFSPPENRLAPLLGKKLFMHYESGTARDKQMEQVLKKLKGEVVEFFSRDVDYVITNRISSRLTSSVIDESHVTSSKQSISLQNQSSSISQAPNNLKVPVLIGSKPVNSPVTRGRAMLLAARKIAAEDSNSTPSGITASSILNQAQTSNDVSVAPVQSQSSSMSCVLGCGQKLNSNNDLLYKARQLGIKILSFDTVTKWIKNLPSDVQSYIQSIQRTDHDYHLDKLANDPERDRIHEVRHLVTPCIKVIDTRSHYRPIYLDKTDYLPDLWDLTNRCKSKSKSFLEVGVHDTPSSPTPMTTTNSIVIITTTATVTTTTTTTTTATTTVNGPCSGSVPGASVGFTLQNPSHCILGTGTQSILTRIDSRNKRKHRLKKHNTTTPLQRTASLVTKGAESNPKASSTTAAINDEPSGYCECCSANFKSLFEHLHCTDHQQFANNSENYRLLDDVLNKLPTLKEFLTKTTSTTSQLPSYLNPIAISPCDSQHEKDYLLNTSKCVMLQKENIPPTQTKINESIEPVFVSQKSQPTLNDYKNISKEINVPPTLNFSGPLGPNEFTEGGSDIFSNTDLDVCEISKTTTVVHNDVEQISKLDQEEAAFLFLL</sequence>
<dbReference type="Proteomes" id="UP000008854">
    <property type="component" value="Unassembled WGS sequence"/>
</dbReference>
<dbReference type="PANTHER" id="PTHR15375:SF26">
    <property type="entry name" value="PROTEIN CHIFFON"/>
    <property type="match status" value="1"/>
</dbReference>
<evidence type="ECO:0000313" key="6">
    <source>
        <dbReference type="Proteomes" id="UP000008854"/>
    </source>
</evidence>